<evidence type="ECO:0000256" key="1">
    <source>
        <dbReference type="ARBA" id="ARBA00010982"/>
    </source>
</evidence>
<dbReference type="InterPro" id="IPR020617">
    <property type="entry name" value="Thiolase_C"/>
</dbReference>
<keyword evidence="11" id="KW-1185">Reference proteome</keyword>
<evidence type="ECO:0000256" key="2">
    <source>
        <dbReference type="ARBA" id="ARBA00012705"/>
    </source>
</evidence>
<evidence type="ECO:0000256" key="4">
    <source>
        <dbReference type="ARBA" id="ARBA00023315"/>
    </source>
</evidence>
<dbReference type="InterPro" id="IPR020610">
    <property type="entry name" value="Thiolase_AS"/>
</dbReference>
<dbReference type="OrthoDB" id="9764892at2"/>
<dbReference type="Pfam" id="PF00108">
    <property type="entry name" value="Thiolase_N"/>
    <property type="match status" value="1"/>
</dbReference>
<proteinExistence type="inferred from homology"/>
<dbReference type="Pfam" id="PF02803">
    <property type="entry name" value="Thiolase_C"/>
    <property type="match status" value="1"/>
</dbReference>
<dbReference type="InterPro" id="IPR020616">
    <property type="entry name" value="Thiolase_N"/>
</dbReference>
<dbReference type="Proteomes" id="UP000287239">
    <property type="component" value="Unassembled WGS sequence"/>
</dbReference>
<evidence type="ECO:0000256" key="7">
    <source>
        <dbReference type="RuleBase" id="RU003557"/>
    </source>
</evidence>
<comment type="caution">
    <text evidence="10">The sequence shown here is derived from an EMBL/GenBank/DDBJ whole genome shotgun (WGS) entry which is preliminary data.</text>
</comment>
<dbReference type="PROSITE" id="PS00098">
    <property type="entry name" value="THIOLASE_1"/>
    <property type="match status" value="1"/>
</dbReference>
<keyword evidence="3 7" id="KW-0808">Transferase</keyword>
<dbReference type="InterPro" id="IPR016039">
    <property type="entry name" value="Thiolase-like"/>
</dbReference>
<evidence type="ECO:0000256" key="3">
    <source>
        <dbReference type="ARBA" id="ARBA00022679"/>
    </source>
</evidence>
<accession>A0A429ZIQ0</accession>
<sequence length="395" mass="42041">MTKSVILSAVRTPFTKFGGVFKDIPAVDLGAEAMKAAVTKSGLSSEDIQYVVMGQVLQAGVGQIPSRQASIKAGLDWSIGSETINKVCASSLRAVTLADQMIRSGDSDIVLAGGMESMSNAPFASKNLRWGNRMFNTEMVDLMVHDGLWDAYYNQHMAVNGGYGADKYDISREAQDEWALRSQQLASQAIEAGRLVEEIVPIEVPQRRGEPLVIDTDEAPRPKTTLADLERLKGLFTEGNTITAGNAPGTNDGASALVVASEDRAKELGVKPLATILGHAECGVETRLIASAPGHAITKVLADNNLTVADIDLFEINEAFAAVTLVTQKMLDLPSEKINVNGGAIAFGHPIGASGGRIIGTLIHEMRRRKLTYGIATICSGAAQGDAILIRCDYD</sequence>
<feature type="active site" description="Proton acceptor" evidence="6">
    <location>
        <position position="349"/>
    </location>
</feature>
<comment type="similarity">
    <text evidence="1 7">Belongs to the thiolase-like superfamily. Thiolase family.</text>
</comment>
<protein>
    <recommendedName>
        <fullName evidence="2">acetyl-CoA C-acetyltransferase</fullName>
        <ecNumber evidence="2">2.3.1.9</ecNumber>
    </recommendedName>
    <alternativeName>
        <fullName evidence="5">Acetoacetyl-CoA thiolase</fullName>
    </alternativeName>
</protein>
<evidence type="ECO:0000259" key="9">
    <source>
        <dbReference type="Pfam" id="PF02803"/>
    </source>
</evidence>
<name>A0A429ZIQ0_9ENTE</name>
<dbReference type="PROSITE" id="PS00099">
    <property type="entry name" value="THIOLASE_3"/>
    <property type="match status" value="1"/>
</dbReference>
<dbReference type="NCBIfam" id="NF006086">
    <property type="entry name" value="PRK08235.1"/>
    <property type="match status" value="1"/>
</dbReference>
<dbReference type="PIRSF" id="PIRSF000429">
    <property type="entry name" value="Ac-CoA_Ac_transf"/>
    <property type="match status" value="1"/>
</dbReference>
<gene>
    <name evidence="10" type="ORF">CBF35_11815</name>
</gene>
<dbReference type="FunFam" id="3.40.47.10:FF:000010">
    <property type="entry name" value="Acetyl-CoA acetyltransferase (Thiolase)"/>
    <property type="match status" value="1"/>
</dbReference>
<feature type="domain" description="Thiolase N-terminal" evidence="8">
    <location>
        <begin position="5"/>
        <end position="263"/>
    </location>
</feature>
<dbReference type="RefSeq" id="WP_126781351.1">
    <property type="nucleotide sequence ID" value="NZ_NGJU01000018.1"/>
</dbReference>
<feature type="domain" description="Thiolase C-terminal" evidence="9">
    <location>
        <begin position="271"/>
        <end position="391"/>
    </location>
</feature>
<dbReference type="PANTHER" id="PTHR18919:SF107">
    <property type="entry name" value="ACETYL-COA ACETYLTRANSFERASE, CYTOSOLIC"/>
    <property type="match status" value="1"/>
</dbReference>
<evidence type="ECO:0000313" key="10">
    <source>
        <dbReference type="EMBL" id="RST93566.1"/>
    </source>
</evidence>
<dbReference type="GeneID" id="98569025"/>
<evidence type="ECO:0000259" key="8">
    <source>
        <dbReference type="Pfam" id="PF00108"/>
    </source>
</evidence>
<dbReference type="Gene3D" id="3.40.47.10">
    <property type="match status" value="2"/>
</dbReference>
<dbReference type="EC" id="2.3.1.9" evidence="2"/>
<reference evidence="10 11" key="1">
    <citation type="submission" date="2017-05" db="EMBL/GenBank/DDBJ databases">
        <title>Vagococcus spp. assemblies.</title>
        <authorList>
            <person name="Gulvik C.A."/>
        </authorList>
    </citation>
    <scope>NUCLEOTIDE SEQUENCE [LARGE SCALE GENOMIC DNA]</scope>
    <source>
        <strain evidence="10 11">NCFB 2777</strain>
    </source>
</reference>
<evidence type="ECO:0000313" key="11">
    <source>
        <dbReference type="Proteomes" id="UP000287239"/>
    </source>
</evidence>
<dbReference type="InterPro" id="IPR020615">
    <property type="entry name" value="Thiolase_acyl_enz_int_AS"/>
</dbReference>
<dbReference type="PROSITE" id="PS00737">
    <property type="entry name" value="THIOLASE_2"/>
    <property type="match status" value="1"/>
</dbReference>
<dbReference type="GO" id="GO:0003985">
    <property type="term" value="F:acetyl-CoA C-acetyltransferase activity"/>
    <property type="evidence" value="ECO:0007669"/>
    <property type="project" value="UniProtKB-EC"/>
</dbReference>
<dbReference type="NCBIfam" id="TIGR01930">
    <property type="entry name" value="AcCoA-C-Actrans"/>
    <property type="match status" value="1"/>
</dbReference>
<dbReference type="SUPFAM" id="SSF53901">
    <property type="entry name" value="Thiolase-like"/>
    <property type="match status" value="2"/>
</dbReference>
<evidence type="ECO:0000256" key="6">
    <source>
        <dbReference type="PIRSR" id="PIRSR000429-1"/>
    </source>
</evidence>
<keyword evidence="4 7" id="KW-0012">Acyltransferase</keyword>
<dbReference type="EMBL" id="NGJU01000018">
    <property type="protein sequence ID" value="RST93566.1"/>
    <property type="molecule type" value="Genomic_DNA"/>
</dbReference>
<dbReference type="PANTHER" id="PTHR18919">
    <property type="entry name" value="ACETYL-COA C-ACYLTRANSFERASE"/>
    <property type="match status" value="1"/>
</dbReference>
<evidence type="ECO:0000256" key="5">
    <source>
        <dbReference type="ARBA" id="ARBA00030755"/>
    </source>
</evidence>
<feature type="active site" description="Proton acceptor" evidence="6">
    <location>
        <position position="379"/>
    </location>
</feature>
<dbReference type="InterPro" id="IPR002155">
    <property type="entry name" value="Thiolase"/>
</dbReference>
<feature type="active site" description="Acyl-thioester intermediate" evidence="6">
    <location>
        <position position="88"/>
    </location>
</feature>
<dbReference type="CDD" id="cd00751">
    <property type="entry name" value="thiolase"/>
    <property type="match status" value="1"/>
</dbReference>
<dbReference type="InterPro" id="IPR020613">
    <property type="entry name" value="Thiolase_CS"/>
</dbReference>
<organism evidence="10 11">
    <name type="scientific">Vagococcus salmoninarum</name>
    <dbReference type="NCBI Taxonomy" id="2739"/>
    <lineage>
        <taxon>Bacteria</taxon>
        <taxon>Bacillati</taxon>
        <taxon>Bacillota</taxon>
        <taxon>Bacilli</taxon>
        <taxon>Lactobacillales</taxon>
        <taxon>Enterococcaceae</taxon>
        <taxon>Vagococcus</taxon>
    </lineage>
</organism>
<dbReference type="AlphaFoldDB" id="A0A429ZIQ0"/>